<name>W2I0Y5_PHYNI</name>
<sequence>KETQFFREPVLYLINSYRCHVALAESKQLDRQNIFVVIVPPNLTSILQPLDVAVNRSYQAFYRNKYDDYMSRALVDPTMQTAAGNPKVPHYKTVAEWTLDWVASRRVDDIKKAFTLCGVEPKTSFNRDKLHQPLKYLLASDLDMEKWHESYQHILDEADDREQLCVAAPSLYLPDNETSSLFYCLLFGVSIAVDDFVYELVSYMKNLEDLSGLIDELYLDELQQENTDPGEFEIHAASRLHSWNVVVTAVDKDCKVVSKFTY</sequence>
<dbReference type="AlphaFoldDB" id="W2I0Y5"/>
<organism evidence="2">
    <name type="scientific">Phytophthora nicotianae</name>
    <name type="common">Potato buckeye rot agent</name>
    <name type="synonym">Phytophthora parasitica</name>
    <dbReference type="NCBI Taxonomy" id="4792"/>
    <lineage>
        <taxon>Eukaryota</taxon>
        <taxon>Sar</taxon>
        <taxon>Stramenopiles</taxon>
        <taxon>Oomycota</taxon>
        <taxon>Peronosporomycetes</taxon>
        <taxon>Peronosporales</taxon>
        <taxon>Peronosporaceae</taxon>
        <taxon>Phytophthora</taxon>
    </lineage>
</organism>
<feature type="domain" description="DDE-1" evidence="1">
    <location>
        <begin position="10"/>
        <end position="75"/>
    </location>
</feature>
<gene>
    <name evidence="2" type="ORF">L916_18653</name>
</gene>
<evidence type="ECO:0000259" key="1">
    <source>
        <dbReference type="Pfam" id="PF03184"/>
    </source>
</evidence>
<feature type="non-terminal residue" evidence="2">
    <location>
        <position position="1"/>
    </location>
</feature>
<accession>W2I0Y5</accession>
<dbReference type="VEuPathDB" id="FungiDB:PPTG_21674"/>
<dbReference type="GO" id="GO:0003676">
    <property type="term" value="F:nucleic acid binding"/>
    <property type="evidence" value="ECO:0007669"/>
    <property type="project" value="InterPro"/>
</dbReference>
<dbReference type="InterPro" id="IPR004875">
    <property type="entry name" value="DDE_SF_endonuclease_dom"/>
</dbReference>
<reference evidence="2" key="1">
    <citation type="submission" date="2013-11" db="EMBL/GenBank/DDBJ databases">
        <title>The Genome Sequence of Phytophthora parasitica CJ05E6.</title>
        <authorList>
            <consortium name="The Broad Institute Genomics Platform"/>
            <person name="Russ C."/>
            <person name="Tyler B."/>
            <person name="Panabieres F."/>
            <person name="Shan W."/>
            <person name="Tripathy S."/>
            <person name="Grunwald N."/>
            <person name="Machado M."/>
            <person name="Johnson C.S."/>
            <person name="Arredondo F."/>
            <person name="Hong C."/>
            <person name="Coffey M."/>
            <person name="Young S.K."/>
            <person name="Zeng Q."/>
            <person name="Gargeya S."/>
            <person name="Fitzgerald M."/>
            <person name="Abouelleil A."/>
            <person name="Alvarado L."/>
            <person name="Chapman S.B."/>
            <person name="Gainer-Dewar J."/>
            <person name="Goldberg J."/>
            <person name="Griggs A."/>
            <person name="Gujja S."/>
            <person name="Hansen M."/>
            <person name="Howarth C."/>
            <person name="Imamovic A."/>
            <person name="Ireland A."/>
            <person name="Larimer J."/>
            <person name="McCowan C."/>
            <person name="Murphy C."/>
            <person name="Pearson M."/>
            <person name="Poon T.W."/>
            <person name="Priest M."/>
            <person name="Roberts A."/>
            <person name="Saif S."/>
            <person name="Shea T."/>
            <person name="Sykes S."/>
            <person name="Wortman J."/>
            <person name="Nusbaum C."/>
            <person name="Birren B."/>
        </authorList>
    </citation>
    <scope>NUCLEOTIDE SEQUENCE [LARGE SCALE GENOMIC DNA]</scope>
    <source>
        <strain evidence="2">CJ05E6</strain>
    </source>
</reference>
<evidence type="ECO:0000313" key="2">
    <source>
        <dbReference type="EMBL" id="ETL27889.1"/>
    </source>
</evidence>
<proteinExistence type="predicted"/>
<dbReference type="Proteomes" id="UP000053864">
    <property type="component" value="Unassembled WGS sequence"/>
</dbReference>
<dbReference type="EMBL" id="KI675846">
    <property type="protein sequence ID" value="ETL27889.1"/>
    <property type="molecule type" value="Genomic_DNA"/>
</dbReference>
<protein>
    <recommendedName>
        <fullName evidence="1">DDE-1 domain-containing protein</fullName>
    </recommendedName>
</protein>
<dbReference type="Pfam" id="PF03184">
    <property type="entry name" value="DDE_1"/>
    <property type="match status" value="1"/>
</dbReference>